<dbReference type="InParanoid" id="A0A0C2WHU9"/>
<accession>A0A0C2WHU9</accession>
<dbReference type="AlphaFoldDB" id="A0A0C2WHU9"/>
<dbReference type="EMBL" id="KN818482">
    <property type="protein sequence ID" value="KIL55703.1"/>
    <property type="molecule type" value="Genomic_DNA"/>
</dbReference>
<dbReference type="Proteomes" id="UP000054549">
    <property type="component" value="Unassembled WGS sequence"/>
</dbReference>
<organism evidence="1 2">
    <name type="scientific">Amanita muscaria (strain Koide BX008)</name>
    <dbReference type="NCBI Taxonomy" id="946122"/>
    <lineage>
        <taxon>Eukaryota</taxon>
        <taxon>Fungi</taxon>
        <taxon>Dikarya</taxon>
        <taxon>Basidiomycota</taxon>
        <taxon>Agaricomycotina</taxon>
        <taxon>Agaricomycetes</taxon>
        <taxon>Agaricomycetidae</taxon>
        <taxon>Agaricales</taxon>
        <taxon>Pluteineae</taxon>
        <taxon>Amanitaceae</taxon>
        <taxon>Amanita</taxon>
    </lineage>
</organism>
<evidence type="ECO:0000313" key="1">
    <source>
        <dbReference type="EMBL" id="KIL55703.1"/>
    </source>
</evidence>
<sequence length="72" mass="8107">MDARDIPSGSIRPMRIPVFWSQPCGCEAADSAMITTCSAHIEEAGSNQQYRVKRSGFDRFDLFLFLSFPLHP</sequence>
<feature type="non-terminal residue" evidence="1">
    <location>
        <position position="72"/>
    </location>
</feature>
<gene>
    <name evidence="1" type="ORF">M378DRAFT_173416</name>
</gene>
<proteinExistence type="predicted"/>
<reference evidence="1 2" key="1">
    <citation type="submission" date="2014-04" db="EMBL/GenBank/DDBJ databases">
        <title>Evolutionary Origins and Diversification of the Mycorrhizal Mutualists.</title>
        <authorList>
            <consortium name="DOE Joint Genome Institute"/>
            <consortium name="Mycorrhizal Genomics Consortium"/>
            <person name="Kohler A."/>
            <person name="Kuo A."/>
            <person name="Nagy L.G."/>
            <person name="Floudas D."/>
            <person name="Copeland A."/>
            <person name="Barry K.W."/>
            <person name="Cichocki N."/>
            <person name="Veneault-Fourrey C."/>
            <person name="LaButti K."/>
            <person name="Lindquist E.A."/>
            <person name="Lipzen A."/>
            <person name="Lundell T."/>
            <person name="Morin E."/>
            <person name="Murat C."/>
            <person name="Riley R."/>
            <person name="Ohm R."/>
            <person name="Sun H."/>
            <person name="Tunlid A."/>
            <person name="Henrissat B."/>
            <person name="Grigoriev I.V."/>
            <person name="Hibbett D.S."/>
            <person name="Martin F."/>
        </authorList>
    </citation>
    <scope>NUCLEOTIDE SEQUENCE [LARGE SCALE GENOMIC DNA]</scope>
    <source>
        <strain evidence="1 2">Koide BX008</strain>
    </source>
</reference>
<keyword evidence="2" id="KW-1185">Reference proteome</keyword>
<name>A0A0C2WHU9_AMAMK</name>
<evidence type="ECO:0000313" key="2">
    <source>
        <dbReference type="Proteomes" id="UP000054549"/>
    </source>
</evidence>
<dbReference type="HOGENOM" id="CLU_2728999_0_0_1"/>
<protein>
    <submittedName>
        <fullName evidence="1">Uncharacterized protein</fullName>
    </submittedName>
</protein>